<dbReference type="EMBL" id="LAZR01000215">
    <property type="protein sequence ID" value="KKN81393.1"/>
    <property type="molecule type" value="Genomic_DNA"/>
</dbReference>
<reference evidence="1" key="1">
    <citation type="journal article" date="2015" name="Nature">
        <title>Complex archaea that bridge the gap between prokaryotes and eukaryotes.</title>
        <authorList>
            <person name="Spang A."/>
            <person name="Saw J.H."/>
            <person name="Jorgensen S.L."/>
            <person name="Zaremba-Niedzwiedzka K."/>
            <person name="Martijn J."/>
            <person name="Lind A.E."/>
            <person name="van Eijk R."/>
            <person name="Schleper C."/>
            <person name="Guy L."/>
            <person name="Ettema T.J."/>
        </authorList>
    </citation>
    <scope>NUCLEOTIDE SEQUENCE</scope>
</reference>
<comment type="caution">
    <text evidence="1">The sequence shown here is derived from an EMBL/GenBank/DDBJ whole genome shotgun (WGS) entry which is preliminary data.</text>
</comment>
<accession>A0A0F9WRL2</accession>
<evidence type="ECO:0000313" key="1">
    <source>
        <dbReference type="EMBL" id="KKN81393.1"/>
    </source>
</evidence>
<protein>
    <submittedName>
        <fullName evidence="1">Uncharacterized protein</fullName>
    </submittedName>
</protein>
<dbReference type="AlphaFoldDB" id="A0A0F9WRL2"/>
<organism evidence="1">
    <name type="scientific">marine sediment metagenome</name>
    <dbReference type="NCBI Taxonomy" id="412755"/>
    <lineage>
        <taxon>unclassified sequences</taxon>
        <taxon>metagenomes</taxon>
        <taxon>ecological metagenomes</taxon>
    </lineage>
</organism>
<proteinExistence type="predicted"/>
<name>A0A0F9WRL2_9ZZZZ</name>
<sequence>MNEPEKLGMGIGAAGHYDERGEMVIDSFSIVDPSCMRCHIDAGGGYTTAMIDLDGSRREIAIPKQHAIDCPKR</sequence>
<gene>
    <name evidence="1" type="ORF">LCGC14_0320060</name>
</gene>